<feature type="domain" description="RsdA/BaiN/AoA(So)-like Rossmann fold-like" evidence="4">
    <location>
        <begin position="22"/>
        <end position="426"/>
    </location>
</feature>
<gene>
    <name evidence="6" type="ORF">FNT36_16415</name>
</gene>
<evidence type="ECO:0000259" key="4">
    <source>
        <dbReference type="Pfam" id="PF03486"/>
    </source>
</evidence>
<evidence type="ECO:0000256" key="1">
    <source>
        <dbReference type="ARBA" id="ARBA00001974"/>
    </source>
</evidence>
<dbReference type="Gene3D" id="2.40.30.10">
    <property type="entry name" value="Translation factors"/>
    <property type="match status" value="1"/>
</dbReference>
<evidence type="ECO:0000256" key="2">
    <source>
        <dbReference type="ARBA" id="ARBA00022630"/>
    </source>
</evidence>
<name>A0A558BRV1_9BACT</name>
<keyword evidence="7" id="KW-1185">Reference proteome</keyword>
<dbReference type="AlphaFoldDB" id="A0A558BRV1"/>
<dbReference type="PANTHER" id="PTHR42887:SF2">
    <property type="entry name" value="OS12G0638800 PROTEIN"/>
    <property type="match status" value="1"/>
</dbReference>
<evidence type="ECO:0000313" key="6">
    <source>
        <dbReference type="EMBL" id="TVT39240.1"/>
    </source>
</evidence>
<evidence type="ECO:0000313" key="7">
    <source>
        <dbReference type="Proteomes" id="UP000317624"/>
    </source>
</evidence>
<feature type="domain" description="RsdA/BaiN/AoA(So)-like insert" evidence="5">
    <location>
        <begin position="212"/>
        <end position="373"/>
    </location>
</feature>
<organism evidence="6 7">
    <name type="scientific">Hymenobacter setariae</name>
    <dbReference type="NCBI Taxonomy" id="2594794"/>
    <lineage>
        <taxon>Bacteria</taxon>
        <taxon>Pseudomonadati</taxon>
        <taxon>Bacteroidota</taxon>
        <taxon>Cytophagia</taxon>
        <taxon>Cytophagales</taxon>
        <taxon>Hymenobacteraceae</taxon>
        <taxon>Hymenobacter</taxon>
    </lineage>
</organism>
<dbReference type="SUPFAM" id="SSF160996">
    <property type="entry name" value="HI0933 insert domain-like"/>
    <property type="match status" value="1"/>
</dbReference>
<sequence>MPLSLSLPPVAPVAPGPVAGPIVVLGGGAAGFFGAIACAEAHPTQPVLLLEKSPKLLGKVRISGGGRCNVTHACESAAQLIQHYPRGGRQLKEAFQKFGVVDTIAWFAKRGVALKTEADGRMFPTTDSSETIARALEDAARQAGVRIFTRTAAEQIVPLPAGGFSLTLSGEGSAALGTTLQVSRLLIATGGNPKSGAYDWLRKLGHTVAEPVPSLFTFNVPASPLRELPGVSVPHARVVIAGEKLQYEGPLLVTHWGVSGPAVLKLSAWGARRLHELGYHSTALINWVPAHTDETLRPWVQQFRLDNGKKQVAAHPQFGLPTRLWRTLVEQAGLGPETRWSDVPAKSQNRLLELLLRTPLQVQGKTTYKEEFVTCGGIPLAEVNFKTMESRRVPGLYFAGEVLDVDGITGGFNFQAAWTTGFLAGQAMAAATAPQVVA</sequence>
<accession>A0A558BRV1</accession>
<dbReference type="InterPro" id="IPR023166">
    <property type="entry name" value="BaiN-like_dom_sf"/>
</dbReference>
<dbReference type="Gene3D" id="1.10.8.260">
    <property type="entry name" value="HI0933 insert domain-like"/>
    <property type="match status" value="1"/>
</dbReference>
<dbReference type="EMBL" id="VMRJ01000004">
    <property type="protein sequence ID" value="TVT39240.1"/>
    <property type="molecule type" value="Genomic_DNA"/>
</dbReference>
<dbReference type="SUPFAM" id="SSF51905">
    <property type="entry name" value="FAD/NAD(P)-binding domain"/>
    <property type="match status" value="1"/>
</dbReference>
<dbReference type="Proteomes" id="UP000317624">
    <property type="component" value="Unassembled WGS sequence"/>
</dbReference>
<dbReference type="PRINTS" id="PR00411">
    <property type="entry name" value="PNDRDTASEI"/>
</dbReference>
<evidence type="ECO:0000256" key="3">
    <source>
        <dbReference type="ARBA" id="ARBA00022827"/>
    </source>
</evidence>
<dbReference type="InterPro" id="IPR036188">
    <property type="entry name" value="FAD/NAD-bd_sf"/>
</dbReference>
<dbReference type="Pfam" id="PF22780">
    <property type="entry name" value="HI0933_like_1st"/>
    <property type="match status" value="1"/>
</dbReference>
<keyword evidence="2" id="KW-0285">Flavoprotein</keyword>
<comment type="caution">
    <text evidence="6">The sequence shown here is derived from an EMBL/GenBank/DDBJ whole genome shotgun (WGS) entry which is preliminary data.</text>
</comment>
<reference evidence="6 7" key="1">
    <citation type="submission" date="2019-07" db="EMBL/GenBank/DDBJ databases">
        <title>Hymenobacter sp. straun FUR1 Genome sequencing and assembly.</title>
        <authorList>
            <person name="Chhetri G."/>
        </authorList>
    </citation>
    <scope>NUCLEOTIDE SEQUENCE [LARGE SCALE GENOMIC DNA]</scope>
    <source>
        <strain evidence="6 7">Fur1</strain>
    </source>
</reference>
<dbReference type="InterPro" id="IPR057661">
    <property type="entry name" value="RsdA/BaiN/AoA(So)_Rossmann"/>
</dbReference>
<dbReference type="PRINTS" id="PR00368">
    <property type="entry name" value="FADPNR"/>
</dbReference>
<keyword evidence="3" id="KW-0274">FAD</keyword>
<dbReference type="NCBIfam" id="TIGR00275">
    <property type="entry name" value="aminoacetone oxidase family FAD-binding enzyme"/>
    <property type="match status" value="1"/>
</dbReference>
<dbReference type="Pfam" id="PF03486">
    <property type="entry name" value="HI0933_like"/>
    <property type="match status" value="1"/>
</dbReference>
<dbReference type="Gene3D" id="3.50.50.60">
    <property type="entry name" value="FAD/NAD(P)-binding domain"/>
    <property type="match status" value="1"/>
</dbReference>
<comment type="cofactor">
    <cofactor evidence="1">
        <name>FAD</name>
        <dbReference type="ChEBI" id="CHEBI:57692"/>
    </cofactor>
</comment>
<dbReference type="InterPro" id="IPR004792">
    <property type="entry name" value="BaiN-like"/>
</dbReference>
<dbReference type="OrthoDB" id="9773233at2"/>
<dbReference type="PANTHER" id="PTHR42887">
    <property type="entry name" value="OS12G0638800 PROTEIN"/>
    <property type="match status" value="1"/>
</dbReference>
<evidence type="ECO:0000259" key="5">
    <source>
        <dbReference type="Pfam" id="PF22780"/>
    </source>
</evidence>
<protein>
    <submittedName>
        <fullName evidence="6">NAD(P)/FAD-dependent oxidoreductase</fullName>
    </submittedName>
</protein>
<proteinExistence type="predicted"/>
<dbReference type="InterPro" id="IPR055178">
    <property type="entry name" value="RsdA/BaiN/AoA(So)-like_dom"/>
</dbReference>